<evidence type="ECO:0000313" key="2">
    <source>
        <dbReference type="EMBL" id="KAA6328317.1"/>
    </source>
</evidence>
<evidence type="ECO:0000256" key="1">
    <source>
        <dbReference type="SAM" id="Phobius"/>
    </source>
</evidence>
<sequence length="67" mass="7665">MQGKSTKIVIPDELKTRHGEIYRGSDGKKSFGLHPNTFANSLICIMFRWAIFLGFSMSDMKLRDKLT</sequence>
<proteinExistence type="predicted"/>
<dbReference type="AlphaFoldDB" id="A0A5J4R2C3"/>
<reference evidence="2" key="1">
    <citation type="submission" date="2019-03" db="EMBL/GenBank/DDBJ databases">
        <title>Single cell metagenomics reveals metabolic interactions within the superorganism composed of flagellate Streblomastix strix and complex community of Bacteroidetes bacteria on its surface.</title>
        <authorList>
            <person name="Treitli S.C."/>
            <person name="Kolisko M."/>
            <person name="Husnik F."/>
            <person name="Keeling P."/>
            <person name="Hampl V."/>
        </authorList>
    </citation>
    <scope>NUCLEOTIDE SEQUENCE</scope>
    <source>
        <strain evidence="2">STM</strain>
    </source>
</reference>
<accession>A0A5J4R2C3</accession>
<comment type="caution">
    <text evidence="2">The sequence shown here is derived from an EMBL/GenBank/DDBJ whole genome shotgun (WGS) entry which is preliminary data.</text>
</comment>
<name>A0A5J4R2C3_9ZZZZ</name>
<keyword evidence="1" id="KW-0472">Membrane</keyword>
<keyword evidence="1" id="KW-0812">Transmembrane</keyword>
<protein>
    <submittedName>
        <fullName evidence="2">Uncharacterized protein</fullName>
    </submittedName>
</protein>
<feature type="transmembrane region" description="Helical" evidence="1">
    <location>
        <begin position="38"/>
        <end position="57"/>
    </location>
</feature>
<keyword evidence="1" id="KW-1133">Transmembrane helix</keyword>
<organism evidence="2">
    <name type="scientific">termite gut metagenome</name>
    <dbReference type="NCBI Taxonomy" id="433724"/>
    <lineage>
        <taxon>unclassified sequences</taxon>
        <taxon>metagenomes</taxon>
        <taxon>organismal metagenomes</taxon>
    </lineage>
</organism>
<gene>
    <name evidence="2" type="ORF">EZS27_022772</name>
</gene>
<dbReference type="EMBL" id="SNRY01001841">
    <property type="protein sequence ID" value="KAA6328317.1"/>
    <property type="molecule type" value="Genomic_DNA"/>
</dbReference>